<dbReference type="Gene3D" id="3.30.1330.10">
    <property type="entry name" value="PurM-like, N-terminal domain"/>
    <property type="match status" value="1"/>
</dbReference>
<dbReference type="PANTHER" id="PTHR30270:SF0">
    <property type="entry name" value="THIAMINE-MONOPHOSPHATE KINASE"/>
    <property type="match status" value="1"/>
</dbReference>
<protein>
    <submittedName>
        <fullName evidence="3">Thiamine monophosphate kinase</fullName>
    </submittedName>
</protein>
<dbReference type="InterPro" id="IPR016188">
    <property type="entry name" value="PurM-like_N"/>
</dbReference>
<feature type="domain" description="PurM-like C-terminal" evidence="2">
    <location>
        <begin position="208"/>
        <end position="319"/>
    </location>
</feature>
<dbReference type="KEGG" id="mvc:MSVAZ_0915"/>
<dbReference type="AlphaFoldDB" id="A0A0E3Q3X7"/>
<dbReference type="CDD" id="cd02192">
    <property type="entry name" value="PurM-like3"/>
    <property type="match status" value="1"/>
</dbReference>
<dbReference type="HOGENOM" id="CLU_073250_0_0_2"/>
<dbReference type="FunFam" id="3.30.1330.10:FF:000027">
    <property type="entry name" value="Thiamine monophosphate kinase"/>
    <property type="match status" value="1"/>
</dbReference>
<evidence type="ECO:0000313" key="3">
    <source>
        <dbReference type="EMBL" id="AKB43184.1"/>
    </source>
</evidence>
<dbReference type="Proteomes" id="UP000033096">
    <property type="component" value="Chromosome"/>
</dbReference>
<dbReference type="Pfam" id="PF02769">
    <property type="entry name" value="AIRS_C"/>
    <property type="match status" value="1"/>
</dbReference>
<dbReference type="STRING" id="1434123.MSVAZ_0915"/>
<dbReference type="InterPro" id="IPR036676">
    <property type="entry name" value="PurM-like_C_sf"/>
</dbReference>
<dbReference type="Pfam" id="PF00586">
    <property type="entry name" value="AIRS"/>
    <property type="match status" value="1"/>
</dbReference>
<keyword evidence="4" id="KW-1185">Reference proteome</keyword>
<dbReference type="GO" id="GO:0009228">
    <property type="term" value="P:thiamine biosynthetic process"/>
    <property type="evidence" value="ECO:0007669"/>
    <property type="project" value="InterPro"/>
</dbReference>
<accession>A0A0E3Q3X7</accession>
<dbReference type="PIRSF" id="PIRSF036540">
    <property type="entry name" value="UCP036540_AIR"/>
    <property type="match status" value="1"/>
</dbReference>
<dbReference type="SUPFAM" id="SSF56042">
    <property type="entry name" value="PurM C-terminal domain-like"/>
    <property type="match status" value="1"/>
</dbReference>
<dbReference type="EMBL" id="CP009520">
    <property type="protein sequence ID" value="AKB43184.1"/>
    <property type="molecule type" value="Genomic_DNA"/>
</dbReference>
<name>A0A0E3Q3X7_9EURY</name>
<dbReference type="InterPro" id="IPR017668">
    <property type="entry name" value="Methan_mark_2"/>
</dbReference>
<dbReference type="InterPro" id="IPR010918">
    <property type="entry name" value="PurM-like_C_dom"/>
</dbReference>
<dbReference type="PANTHER" id="PTHR30270">
    <property type="entry name" value="THIAMINE-MONOPHOSPHATE KINASE"/>
    <property type="match status" value="1"/>
</dbReference>
<keyword evidence="3" id="KW-0418">Kinase</keyword>
<dbReference type="PATRIC" id="fig|1434123.4.peg.1067"/>
<keyword evidence="3" id="KW-0808">Transferase</keyword>
<reference evidence="3 4" key="1">
    <citation type="submission" date="2014-07" db="EMBL/GenBank/DDBJ databases">
        <title>Methanogenic archaea and the global carbon cycle.</title>
        <authorList>
            <person name="Henriksen J.R."/>
            <person name="Luke J."/>
            <person name="Reinhart S."/>
            <person name="Benedict M.N."/>
            <person name="Youngblut N.D."/>
            <person name="Metcalf M.E."/>
            <person name="Whitaker R.J."/>
            <person name="Metcalf W.W."/>
        </authorList>
    </citation>
    <scope>NUCLEOTIDE SEQUENCE [LARGE SCALE GENOMIC DNA]</scope>
    <source>
        <strain evidence="3 4">Z-761</strain>
    </source>
</reference>
<dbReference type="InterPro" id="IPR036921">
    <property type="entry name" value="PurM-like_N_sf"/>
</dbReference>
<dbReference type="Gene3D" id="3.90.650.10">
    <property type="entry name" value="PurM-like C-terminal domain"/>
    <property type="match status" value="1"/>
</dbReference>
<evidence type="ECO:0000313" key="4">
    <source>
        <dbReference type="Proteomes" id="UP000033096"/>
    </source>
</evidence>
<dbReference type="SUPFAM" id="SSF55326">
    <property type="entry name" value="PurM N-terminal domain-like"/>
    <property type="match status" value="1"/>
</dbReference>
<evidence type="ECO:0000259" key="2">
    <source>
        <dbReference type="Pfam" id="PF02769"/>
    </source>
</evidence>
<evidence type="ECO:0000259" key="1">
    <source>
        <dbReference type="Pfam" id="PF00586"/>
    </source>
</evidence>
<gene>
    <name evidence="3" type="ORF">MSVAZ_0915</name>
</gene>
<feature type="domain" description="PurM-like N-terminal" evidence="1">
    <location>
        <begin position="61"/>
        <end position="168"/>
    </location>
</feature>
<dbReference type="InterPro" id="IPR006283">
    <property type="entry name" value="ThiL-like"/>
</dbReference>
<dbReference type="GO" id="GO:0009030">
    <property type="term" value="F:thiamine-phosphate kinase activity"/>
    <property type="evidence" value="ECO:0007669"/>
    <property type="project" value="InterPro"/>
</dbReference>
<proteinExistence type="predicted"/>
<sequence length="343" mass="37340">MLLKYSYKFKNKKGSLTLNLEELAERIKNFEGVTRKKQIEDIVSVFKAVRPEYQNAIVDFGDDAAVIDIGGDDVILFAADGIWGKLLDASPWWAGYGAVVVNVNDIAAMGGKPLAMVDIASSNSETACKELMEGLAEGVRKFGVPVVGGHVHPDTDYNSISVAIIGIVKKDCVIRSDTARPGDLVIAAYDMDGKIGPNSPYSWDTTSFKDPAVLRKSYLVTQEIAKRKLVTAGKDISNPGLIGTLGMLCETSRVGAAVDLEKVPRPENVDFEQWLKVHPGTGYVFTADLEKAEECRKVFEEAGLTAAIIGKIEEGSKLDMYNKTDRVTVFDFSRESITGICSE</sequence>
<dbReference type="InterPro" id="IPR011413">
    <property type="entry name" value="UCP036540_AIR"/>
</dbReference>
<organism evidence="3 4">
    <name type="scientific">Methanosarcina vacuolata Z-761</name>
    <dbReference type="NCBI Taxonomy" id="1434123"/>
    <lineage>
        <taxon>Archaea</taxon>
        <taxon>Methanobacteriati</taxon>
        <taxon>Methanobacteriota</taxon>
        <taxon>Stenosarchaea group</taxon>
        <taxon>Methanomicrobia</taxon>
        <taxon>Methanosarcinales</taxon>
        <taxon>Methanosarcinaceae</taxon>
        <taxon>Methanosarcina</taxon>
    </lineage>
</organism>
<dbReference type="NCBIfam" id="TIGR03267">
    <property type="entry name" value="methan_mark_2"/>
    <property type="match status" value="1"/>
</dbReference>